<dbReference type="InterPro" id="IPR046341">
    <property type="entry name" value="SET_dom_sf"/>
</dbReference>
<dbReference type="PROSITE" id="PS50280">
    <property type="entry name" value="SET"/>
    <property type="match status" value="1"/>
</dbReference>
<reference evidence="7" key="1">
    <citation type="submission" date="2025-08" db="UniProtKB">
        <authorList>
            <consortium name="RefSeq"/>
        </authorList>
    </citation>
    <scope>IDENTIFICATION</scope>
</reference>
<dbReference type="RefSeq" id="XP_065670880.1">
    <property type="nucleotide sequence ID" value="XM_065814808.1"/>
</dbReference>
<keyword evidence="1" id="KW-0489">Methyltransferase</keyword>
<organism evidence="6 7">
    <name type="scientific">Hydra vulgaris</name>
    <name type="common">Hydra</name>
    <name type="synonym">Hydra attenuata</name>
    <dbReference type="NCBI Taxonomy" id="6087"/>
    <lineage>
        <taxon>Eukaryota</taxon>
        <taxon>Metazoa</taxon>
        <taxon>Cnidaria</taxon>
        <taxon>Hydrozoa</taxon>
        <taxon>Hydroidolina</taxon>
        <taxon>Anthoathecata</taxon>
        <taxon>Aplanulata</taxon>
        <taxon>Hydridae</taxon>
        <taxon>Hydra</taxon>
    </lineage>
</organism>
<dbReference type="PROSITE" id="PS50868">
    <property type="entry name" value="POST_SET"/>
    <property type="match status" value="1"/>
</dbReference>
<protein>
    <submittedName>
        <fullName evidence="7">Uncharacterized protein LOC136089089</fullName>
    </submittedName>
</protein>
<name>A0ABM4D968_HYDVU</name>
<gene>
    <name evidence="7" type="primary">LOC136089089</name>
</gene>
<dbReference type="Pfam" id="PF00856">
    <property type="entry name" value="SET"/>
    <property type="match status" value="1"/>
</dbReference>
<keyword evidence="2" id="KW-0808">Transferase</keyword>
<evidence type="ECO:0000256" key="2">
    <source>
        <dbReference type="ARBA" id="ARBA00022679"/>
    </source>
</evidence>
<proteinExistence type="predicted"/>
<dbReference type="GeneID" id="136089089"/>
<dbReference type="PANTHER" id="PTHR12350">
    <property type="entry name" value="HISTONE-LYSINE N-METHYLTRANSFERASE-RELATED"/>
    <property type="match status" value="1"/>
</dbReference>
<keyword evidence="3" id="KW-0949">S-adenosyl-L-methionine</keyword>
<accession>A0ABM4D968</accession>
<sequence length="263" mass="30652">MEKSKIILKNASERYGCDHKGFFASEHIKKGESIFACNICDYSVGNELKTMDEVIECFNKYPECKQFITYFHFMVDQDTYSLPGKWKDQKLICQCSLFNHSCNPNMALMGDYNFIALRDIAVGEELTYDYQTMTTEATFYSGLICKCGSAVCRGVLTFDLYRDIQWQNEFFIYCSTYVKNQIESLKTKWFSSKCYIKRVDPFQKGLAALEYLEKDFLVALYSKIVRADMHYIRLSSNPNCYLVENRVYTSNEIKTGEELTLEL</sequence>
<dbReference type="PANTHER" id="PTHR12350:SF19">
    <property type="entry name" value="SET DOMAIN-CONTAINING PROTEIN"/>
    <property type="match status" value="1"/>
</dbReference>
<dbReference type="SUPFAM" id="SSF82199">
    <property type="entry name" value="SET domain"/>
    <property type="match status" value="1"/>
</dbReference>
<evidence type="ECO:0000259" key="4">
    <source>
        <dbReference type="PROSITE" id="PS50280"/>
    </source>
</evidence>
<feature type="domain" description="SET" evidence="4">
    <location>
        <begin position="4"/>
        <end position="131"/>
    </location>
</feature>
<evidence type="ECO:0000256" key="3">
    <source>
        <dbReference type="ARBA" id="ARBA00022691"/>
    </source>
</evidence>
<evidence type="ECO:0000313" key="7">
    <source>
        <dbReference type="RefSeq" id="XP_065670880.1"/>
    </source>
</evidence>
<dbReference type="InterPro" id="IPR053201">
    <property type="entry name" value="Flavunoidine_N-MTase"/>
</dbReference>
<dbReference type="Proteomes" id="UP001652625">
    <property type="component" value="Chromosome 12"/>
</dbReference>
<evidence type="ECO:0000259" key="5">
    <source>
        <dbReference type="PROSITE" id="PS50868"/>
    </source>
</evidence>
<feature type="domain" description="Post-SET" evidence="5">
    <location>
        <begin position="141"/>
        <end position="157"/>
    </location>
</feature>
<dbReference type="InterPro" id="IPR001214">
    <property type="entry name" value="SET_dom"/>
</dbReference>
<evidence type="ECO:0000313" key="6">
    <source>
        <dbReference type="Proteomes" id="UP001652625"/>
    </source>
</evidence>
<evidence type="ECO:0000256" key="1">
    <source>
        <dbReference type="ARBA" id="ARBA00022603"/>
    </source>
</evidence>
<keyword evidence="6" id="KW-1185">Reference proteome</keyword>
<dbReference type="Gene3D" id="2.170.270.10">
    <property type="entry name" value="SET domain"/>
    <property type="match status" value="1"/>
</dbReference>
<dbReference type="InterPro" id="IPR003616">
    <property type="entry name" value="Post-SET_dom"/>
</dbReference>